<dbReference type="STRING" id="7168.A0A182NT42"/>
<dbReference type="VEuPathDB" id="VectorBase:ADIR010832"/>
<proteinExistence type="predicted"/>
<reference evidence="2" key="2">
    <citation type="submission" date="2020-05" db="UniProtKB">
        <authorList>
            <consortium name="EnsemblMetazoa"/>
        </authorList>
    </citation>
    <scope>IDENTIFICATION</scope>
    <source>
        <strain evidence="2">WRAIR2</strain>
    </source>
</reference>
<dbReference type="Pfam" id="PF23309">
    <property type="entry name" value="DUF7083"/>
    <property type="match status" value="1"/>
</dbReference>
<evidence type="ECO:0000313" key="3">
    <source>
        <dbReference type="Proteomes" id="UP000075884"/>
    </source>
</evidence>
<protein>
    <recommendedName>
        <fullName evidence="1">DUF7083 domain-containing protein</fullName>
    </recommendedName>
</protein>
<dbReference type="AlphaFoldDB" id="A0A182NT42"/>
<sequence>MLQQQMASQQQMIKQILSQQLGQTARPLHFQPEQAAEALASNMAEFRFDADAGITFQAWFSRYDDLFKEDACRLNDSAKVLLLLRKLGAAEHERYLSFILPSRPSDFSFKETTAKLVTLFDIQESLISKRYKCLQLTKKTTEDLLTYACRVNKSCVQFELGKLSEEQLKCLLFICGLREERDVDVRTRQLARIEYRTDITLQQLSEECNRIAALKRDSAMIEAQAYRTPAVSGNADWVLAVHSDKKRFQQQRCIQPQEAVQ</sequence>
<dbReference type="InterPro" id="IPR055510">
    <property type="entry name" value="DUF7083"/>
</dbReference>
<keyword evidence="3" id="KW-1185">Reference proteome</keyword>
<accession>A0A182NT42</accession>
<evidence type="ECO:0000259" key="1">
    <source>
        <dbReference type="Pfam" id="PF23309"/>
    </source>
</evidence>
<evidence type="ECO:0000313" key="2">
    <source>
        <dbReference type="EnsemblMetazoa" id="ADIR010832-PA"/>
    </source>
</evidence>
<reference evidence="3" key="1">
    <citation type="submission" date="2013-03" db="EMBL/GenBank/DDBJ databases">
        <title>The Genome Sequence of Anopheles dirus WRAIR2.</title>
        <authorList>
            <consortium name="The Broad Institute Genomics Platform"/>
            <person name="Neafsey D.E."/>
            <person name="Walton C."/>
            <person name="Walker B."/>
            <person name="Young S.K."/>
            <person name="Zeng Q."/>
            <person name="Gargeya S."/>
            <person name="Fitzgerald M."/>
            <person name="Haas B."/>
            <person name="Abouelleil A."/>
            <person name="Allen A.W."/>
            <person name="Alvarado L."/>
            <person name="Arachchi H.M."/>
            <person name="Berlin A.M."/>
            <person name="Chapman S.B."/>
            <person name="Gainer-Dewar J."/>
            <person name="Goldberg J."/>
            <person name="Griggs A."/>
            <person name="Gujja S."/>
            <person name="Hansen M."/>
            <person name="Howarth C."/>
            <person name="Imamovic A."/>
            <person name="Ireland A."/>
            <person name="Larimer J."/>
            <person name="McCowan C."/>
            <person name="Murphy C."/>
            <person name="Pearson M."/>
            <person name="Poon T.W."/>
            <person name="Priest M."/>
            <person name="Roberts A."/>
            <person name="Saif S."/>
            <person name="Shea T."/>
            <person name="Sisk P."/>
            <person name="Sykes S."/>
            <person name="Wortman J."/>
            <person name="Nusbaum C."/>
            <person name="Birren B."/>
        </authorList>
    </citation>
    <scope>NUCLEOTIDE SEQUENCE [LARGE SCALE GENOMIC DNA]</scope>
    <source>
        <strain evidence="3">WRAIR2</strain>
    </source>
</reference>
<feature type="domain" description="DUF7083" evidence="1">
    <location>
        <begin position="37"/>
        <end position="122"/>
    </location>
</feature>
<dbReference type="EnsemblMetazoa" id="ADIR010832-RA">
    <property type="protein sequence ID" value="ADIR010832-PA"/>
    <property type="gene ID" value="ADIR010832"/>
</dbReference>
<name>A0A182NT42_9DIPT</name>
<organism evidence="2 3">
    <name type="scientific">Anopheles dirus</name>
    <dbReference type="NCBI Taxonomy" id="7168"/>
    <lineage>
        <taxon>Eukaryota</taxon>
        <taxon>Metazoa</taxon>
        <taxon>Ecdysozoa</taxon>
        <taxon>Arthropoda</taxon>
        <taxon>Hexapoda</taxon>
        <taxon>Insecta</taxon>
        <taxon>Pterygota</taxon>
        <taxon>Neoptera</taxon>
        <taxon>Endopterygota</taxon>
        <taxon>Diptera</taxon>
        <taxon>Nematocera</taxon>
        <taxon>Culicoidea</taxon>
        <taxon>Culicidae</taxon>
        <taxon>Anophelinae</taxon>
        <taxon>Anopheles</taxon>
    </lineage>
</organism>
<dbReference type="Proteomes" id="UP000075884">
    <property type="component" value="Unassembled WGS sequence"/>
</dbReference>